<dbReference type="PANTHER" id="PTHR13318">
    <property type="entry name" value="PARTNER OF PAIRED, ISOFORM B-RELATED"/>
    <property type="match status" value="1"/>
</dbReference>
<dbReference type="PANTHER" id="PTHR13318:SF240">
    <property type="entry name" value="F-BOX AND LEUCINE-RICH REPEAT PROTEIN 13"/>
    <property type="match status" value="1"/>
</dbReference>
<evidence type="ECO:0000256" key="5">
    <source>
        <dbReference type="ARBA" id="ARBA00022737"/>
    </source>
</evidence>
<organism evidence="18 19">
    <name type="scientific">Rattus norvegicus</name>
    <name type="common">Rat</name>
    <dbReference type="NCBI Taxonomy" id="10116"/>
    <lineage>
        <taxon>Eukaryota</taxon>
        <taxon>Metazoa</taxon>
        <taxon>Chordata</taxon>
        <taxon>Craniata</taxon>
        <taxon>Vertebrata</taxon>
        <taxon>Euteleostomi</taxon>
        <taxon>Mammalia</taxon>
        <taxon>Eutheria</taxon>
        <taxon>Euarchontoglires</taxon>
        <taxon>Glires</taxon>
        <taxon>Rodentia</taxon>
        <taxon>Myomorpha</taxon>
        <taxon>Muroidea</taxon>
        <taxon>Muridae</taxon>
        <taxon>Murinae</taxon>
        <taxon>Rattus</taxon>
    </lineage>
</organism>
<keyword evidence="3" id="KW-0963">Cytoplasm</keyword>
<evidence type="ECO:0000256" key="2">
    <source>
        <dbReference type="ARBA" id="ARBA00004611"/>
    </source>
</evidence>
<evidence type="ECO:0000256" key="15">
    <source>
        <dbReference type="ARBA" id="ARBA00081702"/>
    </source>
</evidence>
<accession>A6K5B6</accession>
<dbReference type="SUPFAM" id="SSF52047">
    <property type="entry name" value="RNI-like"/>
    <property type="match status" value="1"/>
</dbReference>
<evidence type="ECO:0000256" key="7">
    <source>
        <dbReference type="ARBA" id="ARBA00022846"/>
    </source>
</evidence>
<protein>
    <recommendedName>
        <fullName evidence="14">F-box and leucine-rich repeat protein 13</fullName>
    </recommendedName>
    <alternativeName>
        <fullName evidence="15">Dynein regulatory complex subunit 6</fullName>
    </alternativeName>
    <alternativeName>
        <fullName evidence="16">F-box/LRR-repeat protein 13</fullName>
    </alternativeName>
</protein>
<proteinExistence type="inferred from homology"/>
<dbReference type="Gene3D" id="3.80.10.10">
    <property type="entry name" value="Ribonuclease Inhibitor"/>
    <property type="match status" value="3"/>
</dbReference>
<keyword evidence="4" id="KW-0433">Leucine-rich repeat</keyword>
<keyword evidence="6" id="KW-0833">Ubl conjugation pathway</keyword>
<dbReference type="GO" id="GO:0005813">
    <property type="term" value="C:centrosome"/>
    <property type="evidence" value="ECO:0007669"/>
    <property type="project" value="UniProtKB-SubCell"/>
</dbReference>
<dbReference type="InterPro" id="IPR057207">
    <property type="entry name" value="FBXL15_LRR"/>
</dbReference>
<name>A6K5B6_RAT</name>
<keyword evidence="7" id="KW-0282">Flagellum</keyword>
<evidence type="ECO:0000256" key="4">
    <source>
        <dbReference type="ARBA" id="ARBA00022614"/>
    </source>
</evidence>
<keyword evidence="5" id="KW-0677">Repeat</keyword>
<dbReference type="InterPro" id="IPR032675">
    <property type="entry name" value="LRR_dom_sf"/>
</dbReference>
<comment type="subcellular location">
    <subcellularLocation>
        <location evidence="2">Cytoplasm</location>
        <location evidence="2">Cytoskeleton</location>
        <location evidence="2">Flagellum axoneme</location>
    </subcellularLocation>
    <subcellularLocation>
        <location evidence="1">Cytoplasm</location>
        <location evidence="1">Cytoskeleton</location>
        <location evidence="1">Microtubule organizing center</location>
        <location evidence="1">Centrosome</location>
    </subcellularLocation>
</comment>
<sequence>MRHISEGCPGVLYLNLSNTTITNRTMRLLPRYFHNLQNLSLAYCRKFTDKGLQYLNLGNGCHKLIYLDLSGCTQVLVEKCPRISSVVFIGSPHISDCAFKALSACDLKKIRFEGNKRITDACFKSVDRNYPGISHIYMVDCKGLTDSSLKSLSVLKQLTVLNLTNCVRIGDIGLRQFFDGPASVKLRELNLANCSLLGDTSVIRLSERCPNLHYLNLRNCEHLTDLAIEYIASMLSLISIDLSGTLISNEGLAILSRHRKLREVSLSECVNITDFGIRAFCKTSLALEHLDVSYCAQLTDDIIKTIAIFCTRITSLHIAGCPKITDGGMEILSARCHYLHILDISGCVQLTDQILQDLQIGCKQLRILKMQFCKSISSAAAQKMSSVVQQQEYSSESPPSWFGYDSEGNPLEETHTKVKTYSEMIVKESLSSDDETPNSKHH</sequence>
<feature type="domain" description="F-box/LRR-repeat protein 15-like leucin rich repeat" evidence="17">
    <location>
        <begin position="75"/>
        <end position="175"/>
    </location>
</feature>
<evidence type="ECO:0000313" key="18">
    <source>
        <dbReference type="EMBL" id="EDL99424.1"/>
    </source>
</evidence>
<dbReference type="Pfam" id="PF25372">
    <property type="entry name" value="DUF7885"/>
    <property type="match status" value="2"/>
</dbReference>
<evidence type="ECO:0000256" key="13">
    <source>
        <dbReference type="ARBA" id="ARBA00061870"/>
    </source>
</evidence>
<keyword evidence="9" id="KW-0206">Cytoskeleton</keyword>
<evidence type="ECO:0000256" key="14">
    <source>
        <dbReference type="ARBA" id="ARBA00071255"/>
    </source>
</evidence>
<keyword evidence="8" id="KW-0969">Cilium</keyword>
<evidence type="ECO:0000256" key="8">
    <source>
        <dbReference type="ARBA" id="ARBA00023069"/>
    </source>
</evidence>
<keyword evidence="10" id="KW-0966">Cell projection</keyword>
<dbReference type="FunFam" id="3.80.10.10:FF:000266">
    <property type="entry name" value="F-box and leucine rich repeat protein 13"/>
    <property type="match status" value="1"/>
</dbReference>
<comment type="function">
    <text evidence="11">Substrate-recognition component of the SCF (SKP1-CUL1-F-box protein)-type E3 ubiquitin ligase complex. Component of the nexin-dynein regulatory complex (N-DRC), a key regulator of ciliary/flagellar motility which maintains the alignment and integrity of the distal axoneme and regulates microtubule sliding in motile axonemes. Specifically targets CEP192 isoform 3 for ubiquitin-mediated proteolysis and thereby acts as a regulator of microtubule nucleation activity.</text>
</comment>
<dbReference type="AlphaFoldDB" id="A6K5B6"/>
<evidence type="ECO:0000256" key="1">
    <source>
        <dbReference type="ARBA" id="ARBA00004300"/>
    </source>
</evidence>
<evidence type="ECO:0000256" key="16">
    <source>
        <dbReference type="ARBA" id="ARBA00083659"/>
    </source>
</evidence>
<dbReference type="InterPro" id="IPR006553">
    <property type="entry name" value="Leu-rich_rpt_Cys-con_subtyp"/>
</dbReference>
<comment type="similarity">
    <text evidence="12">Belongs to the DRC6 family.</text>
</comment>
<dbReference type="FunFam" id="3.80.10.10:FF:000291">
    <property type="entry name" value="F-box and leucine rich repeat protein 13"/>
    <property type="match status" value="1"/>
</dbReference>
<evidence type="ECO:0000256" key="12">
    <source>
        <dbReference type="ARBA" id="ARBA00061246"/>
    </source>
</evidence>
<comment type="subunit">
    <text evidence="13">Component of the nexin-dynein regulatory complex (N-DRC). Directly interacts with SKP1 and CUL1. Interacts with TCTE1/DRC5.</text>
</comment>
<evidence type="ECO:0000256" key="10">
    <source>
        <dbReference type="ARBA" id="ARBA00023273"/>
    </source>
</evidence>
<evidence type="ECO:0000256" key="3">
    <source>
        <dbReference type="ARBA" id="ARBA00022490"/>
    </source>
</evidence>
<gene>
    <name evidence="18" type="ORF">rCG_24385</name>
</gene>
<dbReference type="Proteomes" id="UP000234681">
    <property type="component" value="Chromosome 4"/>
</dbReference>
<evidence type="ECO:0000256" key="11">
    <source>
        <dbReference type="ARBA" id="ARBA00058421"/>
    </source>
</evidence>
<evidence type="ECO:0000313" key="19">
    <source>
        <dbReference type="Proteomes" id="UP000234681"/>
    </source>
</evidence>
<dbReference type="EMBL" id="CH474020">
    <property type="protein sequence ID" value="EDL99424.1"/>
    <property type="molecule type" value="Genomic_DNA"/>
</dbReference>
<dbReference type="SMART" id="SM00367">
    <property type="entry name" value="LRR_CC"/>
    <property type="match status" value="13"/>
</dbReference>
<feature type="domain" description="F-box/LRR-repeat protein 15-like leucin rich repeat" evidence="17">
    <location>
        <begin position="182"/>
        <end position="358"/>
    </location>
</feature>
<evidence type="ECO:0000259" key="17">
    <source>
        <dbReference type="Pfam" id="PF25372"/>
    </source>
</evidence>
<reference evidence="19" key="1">
    <citation type="submission" date="2005-09" db="EMBL/GenBank/DDBJ databases">
        <authorList>
            <person name="Mural R.J."/>
            <person name="Li P.W."/>
            <person name="Adams M.D."/>
            <person name="Amanatides P.G."/>
            <person name="Baden-Tillson H."/>
            <person name="Barnstead M."/>
            <person name="Chin S.H."/>
            <person name="Dew I."/>
            <person name="Evans C.A."/>
            <person name="Ferriera S."/>
            <person name="Flanigan M."/>
            <person name="Fosler C."/>
            <person name="Glodek A."/>
            <person name="Gu Z."/>
            <person name="Holt R.A."/>
            <person name="Jennings D."/>
            <person name="Kraft C.L."/>
            <person name="Lu F."/>
            <person name="Nguyen T."/>
            <person name="Nusskern D.R."/>
            <person name="Pfannkoch C.M."/>
            <person name="Sitter C."/>
            <person name="Sutton G.G."/>
            <person name="Venter J.C."/>
            <person name="Wang Z."/>
            <person name="Woodage T."/>
            <person name="Zheng X.H."/>
            <person name="Zhong F."/>
        </authorList>
    </citation>
    <scope>NUCLEOTIDE SEQUENCE [LARGE SCALE GENOMIC DNA]</scope>
    <source>
        <strain>BN</strain>
        <strain evidence="19">Sprague-Dawley</strain>
    </source>
</reference>
<evidence type="ECO:0000256" key="9">
    <source>
        <dbReference type="ARBA" id="ARBA00023212"/>
    </source>
</evidence>
<evidence type="ECO:0000256" key="6">
    <source>
        <dbReference type="ARBA" id="ARBA00022786"/>
    </source>
</evidence>